<dbReference type="Proteomes" id="UP000621859">
    <property type="component" value="Unassembled WGS sequence"/>
</dbReference>
<dbReference type="RefSeq" id="WP_188692282.1">
    <property type="nucleotide sequence ID" value="NZ_BMLY01000002.1"/>
</dbReference>
<evidence type="ECO:0000313" key="1">
    <source>
        <dbReference type="EMBL" id="GGP26078.1"/>
    </source>
</evidence>
<proteinExistence type="predicted"/>
<sequence length="70" mass="7729">MTDEPKIKGPASYFPSIEKTSGQPISHWLSVLDSMTGKKHMEMVSALKSDHGLGHGHANALVAYWRAQHE</sequence>
<evidence type="ECO:0000313" key="2">
    <source>
        <dbReference type="Proteomes" id="UP000621859"/>
    </source>
</evidence>
<gene>
    <name evidence="1" type="ORF">GCM10010971_18970</name>
</gene>
<keyword evidence="2" id="KW-1185">Reference proteome</keyword>
<dbReference type="EMBL" id="BMLY01000002">
    <property type="protein sequence ID" value="GGP26078.1"/>
    <property type="molecule type" value="Genomic_DNA"/>
</dbReference>
<accession>A0ABQ2PL79</accession>
<organism evidence="1 2">
    <name type="scientific">Silvimonas amylolytica</name>
    <dbReference type="NCBI Taxonomy" id="449663"/>
    <lineage>
        <taxon>Bacteria</taxon>
        <taxon>Pseudomonadati</taxon>
        <taxon>Pseudomonadota</taxon>
        <taxon>Betaproteobacteria</taxon>
        <taxon>Neisseriales</taxon>
        <taxon>Chitinibacteraceae</taxon>
        <taxon>Silvimonas</taxon>
    </lineage>
</organism>
<dbReference type="Pfam" id="PF14117">
    <property type="entry name" value="DUF4287"/>
    <property type="match status" value="1"/>
</dbReference>
<reference evidence="2" key="1">
    <citation type="journal article" date="2019" name="Int. J. Syst. Evol. Microbiol.">
        <title>The Global Catalogue of Microorganisms (GCM) 10K type strain sequencing project: providing services to taxonomists for standard genome sequencing and annotation.</title>
        <authorList>
            <consortium name="The Broad Institute Genomics Platform"/>
            <consortium name="The Broad Institute Genome Sequencing Center for Infectious Disease"/>
            <person name="Wu L."/>
            <person name="Ma J."/>
        </authorList>
    </citation>
    <scope>NUCLEOTIDE SEQUENCE [LARGE SCALE GENOMIC DNA]</scope>
    <source>
        <strain evidence="2">CGMCC 1.8860</strain>
    </source>
</reference>
<name>A0ABQ2PL79_9NEIS</name>
<comment type="caution">
    <text evidence="1">The sequence shown here is derived from an EMBL/GenBank/DDBJ whole genome shotgun (WGS) entry which is preliminary data.</text>
</comment>
<protein>
    <recommendedName>
        <fullName evidence="3">DUF4287 domain-containing protein</fullName>
    </recommendedName>
</protein>
<dbReference type="InterPro" id="IPR025629">
    <property type="entry name" value="DUF4287"/>
</dbReference>
<evidence type="ECO:0008006" key="3">
    <source>
        <dbReference type="Google" id="ProtNLM"/>
    </source>
</evidence>